<dbReference type="SUPFAM" id="SSF46689">
    <property type="entry name" value="Homeodomain-like"/>
    <property type="match status" value="1"/>
</dbReference>
<dbReference type="InterPro" id="IPR036271">
    <property type="entry name" value="Tet_transcr_reg_TetR-rel_C_sf"/>
</dbReference>
<dbReference type="OrthoDB" id="270177at2"/>
<dbReference type="Pfam" id="PF16925">
    <property type="entry name" value="TetR_C_13"/>
    <property type="match status" value="1"/>
</dbReference>
<dbReference type="EMBL" id="JFHN01000066">
    <property type="protein sequence ID" value="EXU74128.1"/>
    <property type="molecule type" value="Genomic_DNA"/>
</dbReference>
<protein>
    <submittedName>
        <fullName evidence="6">Transcriptional regulator</fullName>
    </submittedName>
</protein>
<proteinExistence type="predicted"/>
<feature type="DNA-binding region" description="H-T-H motif" evidence="4">
    <location>
        <begin position="43"/>
        <end position="62"/>
    </location>
</feature>
<evidence type="ECO:0000313" key="7">
    <source>
        <dbReference type="Proteomes" id="UP000019918"/>
    </source>
</evidence>
<gene>
    <name evidence="6" type="ORF">BG55_19095</name>
</gene>
<keyword evidence="3" id="KW-0804">Transcription</keyword>
<feature type="domain" description="HTH tetR-type" evidence="5">
    <location>
        <begin position="20"/>
        <end position="80"/>
    </location>
</feature>
<dbReference type="Pfam" id="PF00440">
    <property type="entry name" value="TetR_N"/>
    <property type="match status" value="1"/>
</dbReference>
<evidence type="ECO:0000259" key="5">
    <source>
        <dbReference type="PROSITE" id="PS50977"/>
    </source>
</evidence>
<reference evidence="6 7" key="1">
    <citation type="submission" date="2014-02" db="EMBL/GenBank/DDBJ databases">
        <title>Draft genome of Erwinia mallotivora strain BT-MARDI, a papaya dieback pathogen.</title>
        <authorList>
            <person name="Redzuan R."/>
            <person name="Abu Bakar N."/>
            <person name="Badrun R."/>
            <person name="Mohd Raih M.F."/>
            <person name="Rozano L."/>
            <person name="Mat Amin N."/>
        </authorList>
    </citation>
    <scope>NUCLEOTIDE SEQUENCE [LARGE SCALE GENOMIC DNA]</scope>
    <source>
        <strain evidence="6 7">BT-MARDI</strain>
    </source>
</reference>
<evidence type="ECO:0000256" key="3">
    <source>
        <dbReference type="ARBA" id="ARBA00023163"/>
    </source>
</evidence>
<dbReference type="PANTHER" id="PTHR47506">
    <property type="entry name" value="TRANSCRIPTIONAL REGULATORY PROTEIN"/>
    <property type="match status" value="1"/>
</dbReference>
<dbReference type="AlphaFoldDB" id="A0A014N3Z8"/>
<dbReference type="SUPFAM" id="SSF48498">
    <property type="entry name" value="Tetracyclin repressor-like, C-terminal domain"/>
    <property type="match status" value="1"/>
</dbReference>
<dbReference type="Proteomes" id="UP000019918">
    <property type="component" value="Unassembled WGS sequence"/>
</dbReference>
<dbReference type="GO" id="GO:0003677">
    <property type="term" value="F:DNA binding"/>
    <property type="evidence" value="ECO:0007669"/>
    <property type="project" value="UniProtKB-UniRule"/>
</dbReference>
<dbReference type="PANTHER" id="PTHR47506:SF10">
    <property type="entry name" value="TRANSCRIPTIONAL REGULATORY PROTEIN"/>
    <property type="match status" value="1"/>
</dbReference>
<dbReference type="InterPro" id="IPR023772">
    <property type="entry name" value="DNA-bd_HTH_TetR-type_CS"/>
</dbReference>
<dbReference type="InterPro" id="IPR009057">
    <property type="entry name" value="Homeodomain-like_sf"/>
</dbReference>
<dbReference type="InterPro" id="IPR011075">
    <property type="entry name" value="TetR_C"/>
</dbReference>
<dbReference type="Gene3D" id="1.10.10.60">
    <property type="entry name" value="Homeodomain-like"/>
    <property type="match status" value="1"/>
</dbReference>
<dbReference type="PROSITE" id="PS01081">
    <property type="entry name" value="HTH_TETR_1"/>
    <property type="match status" value="1"/>
</dbReference>
<keyword evidence="7" id="KW-1185">Reference proteome</keyword>
<dbReference type="PROSITE" id="PS50977">
    <property type="entry name" value="HTH_TETR_2"/>
    <property type="match status" value="1"/>
</dbReference>
<comment type="caution">
    <text evidence="6">The sequence shown here is derived from an EMBL/GenBank/DDBJ whole genome shotgun (WGS) entry which is preliminary data.</text>
</comment>
<keyword evidence="2 4" id="KW-0238">DNA-binding</keyword>
<organism evidence="6 7">
    <name type="scientific">Erwinia mallotivora</name>
    <dbReference type="NCBI Taxonomy" id="69222"/>
    <lineage>
        <taxon>Bacteria</taxon>
        <taxon>Pseudomonadati</taxon>
        <taxon>Pseudomonadota</taxon>
        <taxon>Gammaproteobacteria</taxon>
        <taxon>Enterobacterales</taxon>
        <taxon>Erwiniaceae</taxon>
        <taxon>Erwinia</taxon>
    </lineage>
</organism>
<dbReference type="PATRIC" id="fig|69222.5.peg.3901"/>
<dbReference type="Gene3D" id="1.10.357.10">
    <property type="entry name" value="Tetracycline Repressor, domain 2"/>
    <property type="match status" value="1"/>
</dbReference>
<evidence type="ECO:0000313" key="6">
    <source>
        <dbReference type="EMBL" id="EXU74128.1"/>
    </source>
</evidence>
<keyword evidence="1" id="KW-0805">Transcription regulation</keyword>
<accession>A0A014N3Z8</accession>
<evidence type="ECO:0000256" key="4">
    <source>
        <dbReference type="PROSITE-ProRule" id="PRU00335"/>
    </source>
</evidence>
<dbReference type="STRING" id="69222.BG55_19095"/>
<evidence type="ECO:0000256" key="1">
    <source>
        <dbReference type="ARBA" id="ARBA00023015"/>
    </source>
</evidence>
<dbReference type="InterPro" id="IPR001647">
    <property type="entry name" value="HTH_TetR"/>
</dbReference>
<evidence type="ECO:0000256" key="2">
    <source>
        <dbReference type="ARBA" id="ARBA00023125"/>
    </source>
</evidence>
<name>A0A014N3Z8_9GAMM</name>
<sequence length="206" mass="23223">MVQMMTEWSQKVRERGRPRQFDVDEALDLAILVFREKGYYNASISDLSKGMQLTSGSIYKAFHDKRNLFLQAFERYTSRRNKSLRQRLAQQPDGRSGIAELFRFYLESASAVEGRRGCLVVGSAIELQQSDARLSELAQVALQRNQQTIQQLIEKGQKDGSVNPQHDAEALSDLLVCLVLGMRVAGKIKDIAAGEFVISTVLHMLD</sequence>